<sequence length="54" mass="5771">MIDGRFDPAFAQVFGQDLVAQESPASGLSLRLALIGYGTVLAALFCLWLMAPMP</sequence>
<comment type="caution">
    <text evidence="2">The sequence shown here is derived from an EMBL/GenBank/DDBJ whole genome shotgun (WGS) entry which is preliminary data.</text>
</comment>
<keyword evidence="1" id="KW-1133">Transmembrane helix</keyword>
<dbReference type="Proteomes" id="UP000638981">
    <property type="component" value="Unassembled WGS sequence"/>
</dbReference>
<gene>
    <name evidence="2" type="ORF">GCM10007315_12020</name>
</gene>
<reference evidence="2" key="1">
    <citation type="journal article" date="2014" name="Int. J. Syst. Evol. Microbiol.">
        <title>Complete genome sequence of Corynebacterium casei LMG S-19264T (=DSM 44701T), isolated from a smear-ripened cheese.</title>
        <authorList>
            <consortium name="US DOE Joint Genome Institute (JGI-PGF)"/>
            <person name="Walter F."/>
            <person name="Albersmeier A."/>
            <person name="Kalinowski J."/>
            <person name="Ruckert C."/>
        </authorList>
    </citation>
    <scope>NUCLEOTIDE SEQUENCE</scope>
    <source>
        <strain evidence="2">KCTC 23310</strain>
    </source>
</reference>
<organism evidence="2 3">
    <name type="scientific">Neogemmobacter tilapiae</name>
    <dbReference type="NCBI Taxonomy" id="875041"/>
    <lineage>
        <taxon>Bacteria</taxon>
        <taxon>Pseudomonadati</taxon>
        <taxon>Pseudomonadota</taxon>
        <taxon>Alphaproteobacteria</taxon>
        <taxon>Rhodobacterales</taxon>
        <taxon>Paracoccaceae</taxon>
        <taxon>Neogemmobacter</taxon>
    </lineage>
</organism>
<dbReference type="RefSeq" id="WP_189410720.1">
    <property type="nucleotide sequence ID" value="NZ_BMYJ01000003.1"/>
</dbReference>
<accession>A0A918TK12</accession>
<evidence type="ECO:0000256" key="1">
    <source>
        <dbReference type="SAM" id="Phobius"/>
    </source>
</evidence>
<keyword evidence="1" id="KW-0472">Membrane</keyword>
<keyword evidence="1" id="KW-0812">Transmembrane</keyword>
<feature type="transmembrane region" description="Helical" evidence="1">
    <location>
        <begin position="32"/>
        <end position="51"/>
    </location>
</feature>
<keyword evidence="3" id="KW-1185">Reference proteome</keyword>
<evidence type="ECO:0000313" key="2">
    <source>
        <dbReference type="EMBL" id="GHC51256.1"/>
    </source>
</evidence>
<protein>
    <submittedName>
        <fullName evidence="2">Uncharacterized protein</fullName>
    </submittedName>
</protein>
<name>A0A918TK12_9RHOB</name>
<dbReference type="EMBL" id="BMYJ01000003">
    <property type="protein sequence ID" value="GHC51256.1"/>
    <property type="molecule type" value="Genomic_DNA"/>
</dbReference>
<dbReference type="AlphaFoldDB" id="A0A918TK12"/>
<reference evidence="2" key="2">
    <citation type="submission" date="2020-09" db="EMBL/GenBank/DDBJ databases">
        <authorList>
            <person name="Sun Q."/>
            <person name="Kim S."/>
        </authorList>
    </citation>
    <scope>NUCLEOTIDE SEQUENCE</scope>
    <source>
        <strain evidence="2">KCTC 23310</strain>
    </source>
</reference>
<evidence type="ECO:0000313" key="3">
    <source>
        <dbReference type="Proteomes" id="UP000638981"/>
    </source>
</evidence>
<proteinExistence type="predicted"/>